<keyword evidence="2" id="KW-0472">Membrane</keyword>
<proteinExistence type="predicted"/>
<evidence type="ECO:0000256" key="1">
    <source>
        <dbReference type="SAM" id="MobiDB-lite"/>
    </source>
</evidence>
<feature type="transmembrane region" description="Helical" evidence="2">
    <location>
        <begin position="52"/>
        <end position="75"/>
    </location>
</feature>
<dbReference type="RefSeq" id="WP_070077022.1">
    <property type="nucleotide sequence ID" value="NZ_CP017415.1"/>
</dbReference>
<dbReference type="KEGG" id="aprs:BI364_00060"/>
<dbReference type="EMBL" id="CP017415">
    <property type="protein sequence ID" value="AOU96628.1"/>
    <property type="molecule type" value="Genomic_DNA"/>
</dbReference>
<dbReference type="PANTHER" id="PTHR38043:SF1">
    <property type="entry name" value="PROTEIN HEMX"/>
    <property type="match status" value="1"/>
</dbReference>
<evidence type="ECO:0000313" key="3">
    <source>
        <dbReference type="EMBL" id="AOU96628.1"/>
    </source>
</evidence>
<dbReference type="PANTHER" id="PTHR38043">
    <property type="entry name" value="PROTEIN HEMX"/>
    <property type="match status" value="1"/>
</dbReference>
<keyword evidence="2" id="KW-1133">Transmembrane helix</keyword>
<evidence type="ECO:0000313" key="4">
    <source>
        <dbReference type="Proteomes" id="UP000095401"/>
    </source>
</evidence>
<name>A0A1D8IJH9_9GAMM</name>
<feature type="compositionally biased region" description="Polar residues" evidence="1">
    <location>
        <begin position="109"/>
        <end position="123"/>
    </location>
</feature>
<accession>A0A1D8IJH9</accession>
<reference evidence="4" key="1">
    <citation type="submission" date="2016-09" db="EMBL/GenBank/DDBJ databases">
        <title>Acidihalobacter prosperus F5.</title>
        <authorList>
            <person name="Khaleque H.N."/>
            <person name="Ramsay J.P."/>
            <person name="Kaksonen A.H."/>
            <person name="Boxall N.J."/>
            <person name="Watkin E.L.J."/>
        </authorList>
    </citation>
    <scope>NUCLEOTIDE SEQUENCE [LARGE SCALE GENOMIC DNA]</scope>
    <source>
        <strain evidence="4">F5</strain>
    </source>
</reference>
<keyword evidence="2" id="KW-0812">Transmembrane</keyword>
<dbReference type="AlphaFoldDB" id="A0A1D8IJH9"/>
<feature type="compositionally biased region" description="Polar residues" evidence="1">
    <location>
        <begin position="15"/>
        <end position="32"/>
    </location>
</feature>
<feature type="compositionally biased region" description="Basic and acidic residues" evidence="1">
    <location>
        <begin position="33"/>
        <end position="42"/>
    </location>
</feature>
<dbReference type="InterPro" id="IPR007470">
    <property type="entry name" value="HemX"/>
</dbReference>
<keyword evidence="4" id="KW-1185">Reference proteome</keyword>
<dbReference type="Proteomes" id="UP000095401">
    <property type="component" value="Chromosome"/>
</dbReference>
<gene>
    <name evidence="3" type="ORF">BI364_00060</name>
</gene>
<evidence type="ECO:0000256" key="2">
    <source>
        <dbReference type="SAM" id="Phobius"/>
    </source>
</evidence>
<sequence length="384" mass="41515">MNTTETPESKPDNEATPTTVANESVSAASPETSKPEHPEPAPRVRGANGARVALVLAVLALLLLAAGGGAGYWAWMQFRQTIASQDTKLQTLRQALAEKASREDMQGLGRQTDQLATQQEAQTRELQSLGQTLQQSQVLSQRDQRGWVLSEAAYLMRIARYQLDLLHDIHGADDALTLADRRLARLGDADLLPVRQALAAEIQSLRDYHGPDKVGILLQLNQIMSRIVLPTPLGATLLDKNGATTESAAPAVKPSGGFRGFIEAVWRSISEHVSIRHYPQRVSDLAVVTTQAQAAQSLYLYLENARAAVITGDNTAYHHSLAAILKVLQDTSGDTALRTGMVETLDKLNAIDIAPAMPNIGEALTRLKKHLSERKPAQAGGQTP</sequence>
<feature type="region of interest" description="Disordered" evidence="1">
    <location>
        <begin position="100"/>
        <end position="123"/>
    </location>
</feature>
<evidence type="ECO:0008006" key="5">
    <source>
        <dbReference type="Google" id="ProtNLM"/>
    </source>
</evidence>
<organism evidence="3 4">
    <name type="scientific">Acidihalobacter yilgarnensis</name>
    <dbReference type="NCBI Taxonomy" id="2819280"/>
    <lineage>
        <taxon>Bacteria</taxon>
        <taxon>Pseudomonadati</taxon>
        <taxon>Pseudomonadota</taxon>
        <taxon>Gammaproteobacteria</taxon>
        <taxon>Chromatiales</taxon>
        <taxon>Ectothiorhodospiraceae</taxon>
        <taxon>Acidihalobacter</taxon>
    </lineage>
</organism>
<protein>
    <recommendedName>
        <fullName evidence="5">Uroporphyrin-3 C-methyltransferase</fullName>
    </recommendedName>
</protein>
<feature type="region of interest" description="Disordered" evidence="1">
    <location>
        <begin position="1"/>
        <end position="44"/>
    </location>
</feature>
<dbReference type="Pfam" id="PF04375">
    <property type="entry name" value="HemX"/>
    <property type="match status" value="1"/>
</dbReference>